<comment type="similarity">
    <text evidence="5 11">Belongs to the purine/pyrimidine phosphoribosyltransferase family.</text>
</comment>
<gene>
    <name evidence="11" type="primary">apt</name>
    <name evidence="13" type="ORF">C8D78_2490</name>
</gene>
<dbReference type="PANTHER" id="PTHR32315">
    <property type="entry name" value="ADENINE PHOSPHORIBOSYLTRANSFERASE"/>
    <property type="match status" value="1"/>
</dbReference>
<evidence type="ECO:0000259" key="12">
    <source>
        <dbReference type="Pfam" id="PF00156"/>
    </source>
</evidence>
<dbReference type="InterPro" id="IPR005764">
    <property type="entry name" value="Ade_phspho_trans"/>
</dbReference>
<proteinExistence type="inferred from homology"/>
<name>A0A495ERX6_9MICC</name>
<dbReference type="GO" id="GO:0016208">
    <property type="term" value="F:AMP binding"/>
    <property type="evidence" value="ECO:0007669"/>
    <property type="project" value="TreeGrafter"/>
</dbReference>
<evidence type="ECO:0000256" key="7">
    <source>
        <dbReference type="ARBA" id="ARBA00022490"/>
    </source>
</evidence>
<comment type="catalytic activity">
    <reaction evidence="1 11">
        <text>AMP + diphosphate = 5-phospho-alpha-D-ribose 1-diphosphate + adenine</text>
        <dbReference type="Rhea" id="RHEA:16609"/>
        <dbReference type="ChEBI" id="CHEBI:16708"/>
        <dbReference type="ChEBI" id="CHEBI:33019"/>
        <dbReference type="ChEBI" id="CHEBI:58017"/>
        <dbReference type="ChEBI" id="CHEBI:456215"/>
        <dbReference type="EC" id="2.4.2.7"/>
    </reaction>
</comment>
<protein>
    <recommendedName>
        <fullName evidence="6 11">Adenine phosphoribosyltransferase</fullName>
        <shortName evidence="11">APRT</shortName>
        <ecNumber evidence="6 11">2.4.2.7</ecNumber>
    </recommendedName>
</protein>
<dbReference type="EC" id="2.4.2.7" evidence="6 11"/>
<keyword evidence="7 11" id="KW-0963">Cytoplasm</keyword>
<dbReference type="NCBIfam" id="NF002634">
    <property type="entry name" value="PRK02304.1-3"/>
    <property type="match status" value="1"/>
</dbReference>
<dbReference type="HAMAP" id="MF_00004">
    <property type="entry name" value="Aden_phosphoribosyltr"/>
    <property type="match status" value="1"/>
</dbReference>
<evidence type="ECO:0000256" key="6">
    <source>
        <dbReference type="ARBA" id="ARBA00011893"/>
    </source>
</evidence>
<dbReference type="PANTHER" id="PTHR32315:SF3">
    <property type="entry name" value="ADENINE PHOSPHORIBOSYLTRANSFERASE"/>
    <property type="match status" value="1"/>
</dbReference>
<dbReference type="GO" id="GO:0006168">
    <property type="term" value="P:adenine salvage"/>
    <property type="evidence" value="ECO:0007669"/>
    <property type="project" value="InterPro"/>
</dbReference>
<comment type="subunit">
    <text evidence="11">Homodimer.</text>
</comment>
<evidence type="ECO:0000313" key="13">
    <source>
        <dbReference type="EMBL" id="RKR19738.1"/>
    </source>
</evidence>
<evidence type="ECO:0000256" key="9">
    <source>
        <dbReference type="ARBA" id="ARBA00022679"/>
    </source>
</evidence>
<dbReference type="Pfam" id="PF00156">
    <property type="entry name" value="Pribosyltran"/>
    <property type="match status" value="1"/>
</dbReference>
<evidence type="ECO:0000256" key="4">
    <source>
        <dbReference type="ARBA" id="ARBA00004659"/>
    </source>
</evidence>
<evidence type="ECO:0000256" key="1">
    <source>
        <dbReference type="ARBA" id="ARBA00000868"/>
    </source>
</evidence>
<dbReference type="GO" id="GO:0044209">
    <property type="term" value="P:AMP salvage"/>
    <property type="evidence" value="ECO:0007669"/>
    <property type="project" value="UniProtKB-UniRule"/>
</dbReference>
<comment type="subcellular location">
    <subcellularLocation>
        <location evidence="3 11">Cytoplasm</location>
    </subcellularLocation>
</comment>
<dbReference type="InterPro" id="IPR050054">
    <property type="entry name" value="UPRTase/APRTase"/>
</dbReference>
<evidence type="ECO:0000256" key="2">
    <source>
        <dbReference type="ARBA" id="ARBA00003968"/>
    </source>
</evidence>
<feature type="domain" description="Phosphoribosyltransferase" evidence="12">
    <location>
        <begin position="42"/>
        <end position="163"/>
    </location>
</feature>
<dbReference type="FunFam" id="3.40.50.2020:FF:000021">
    <property type="entry name" value="Adenine phosphoribosyltransferase"/>
    <property type="match status" value="1"/>
</dbReference>
<dbReference type="GO" id="GO:0003999">
    <property type="term" value="F:adenine phosphoribosyltransferase activity"/>
    <property type="evidence" value="ECO:0007669"/>
    <property type="project" value="UniProtKB-UniRule"/>
</dbReference>
<dbReference type="GO" id="GO:0006166">
    <property type="term" value="P:purine ribonucleoside salvage"/>
    <property type="evidence" value="ECO:0007669"/>
    <property type="project" value="UniProtKB-KW"/>
</dbReference>
<keyword evidence="8 11" id="KW-0328">Glycosyltransferase</keyword>
<dbReference type="CDD" id="cd06223">
    <property type="entry name" value="PRTases_typeI"/>
    <property type="match status" value="1"/>
</dbReference>
<dbReference type="InterPro" id="IPR000836">
    <property type="entry name" value="PRTase_dom"/>
</dbReference>
<dbReference type="Gene3D" id="3.40.50.2020">
    <property type="match status" value="1"/>
</dbReference>
<evidence type="ECO:0000256" key="10">
    <source>
        <dbReference type="ARBA" id="ARBA00022726"/>
    </source>
</evidence>
<reference evidence="13 14" key="1">
    <citation type="submission" date="2018-10" db="EMBL/GenBank/DDBJ databases">
        <title>Genomic Encyclopedia of Type Strains, Phase IV (KMG-IV): sequencing the most valuable type-strain genomes for metagenomic binning, comparative biology and taxonomic classification.</title>
        <authorList>
            <person name="Goeker M."/>
        </authorList>
    </citation>
    <scope>NUCLEOTIDE SEQUENCE [LARGE SCALE GENOMIC DNA]</scope>
    <source>
        <strain evidence="13 14">DSM 25586</strain>
    </source>
</reference>
<comment type="caution">
    <text evidence="13">The sequence shown here is derived from an EMBL/GenBank/DDBJ whole genome shotgun (WGS) entry which is preliminary data.</text>
</comment>
<dbReference type="InterPro" id="IPR029057">
    <property type="entry name" value="PRTase-like"/>
</dbReference>
<dbReference type="OrthoDB" id="9803963at2"/>
<dbReference type="GO" id="GO:0005737">
    <property type="term" value="C:cytoplasm"/>
    <property type="evidence" value="ECO:0007669"/>
    <property type="project" value="UniProtKB-SubCell"/>
</dbReference>
<evidence type="ECO:0000256" key="11">
    <source>
        <dbReference type="HAMAP-Rule" id="MF_00004"/>
    </source>
</evidence>
<organism evidence="13 14">
    <name type="scientific">Arthrobacter oryzae</name>
    <dbReference type="NCBI Taxonomy" id="409290"/>
    <lineage>
        <taxon>Bacteria</taxon>
        <taxon>Bacillati</taxon>
        <taxon>Actinomycetota</taxon>
        <taxon>Actinomycetes</taxon>
        <taxon>Micrococcales</taxon>
        <taxon>Micrococcaceae</taxon>
        <taxon>Arthrobacter</taxon>
    </lineage>
</organism>
<accession>A0A495ERX6</accession>
<dbReference type="AlphaFoldDB" id="A0A495ERX6"/>
<comment type="pathway">
    <text evidence="4 11">Purine metabolism; AMP biosynthesis via salvage pathway; AMP from adenine: step 1/1.</text>
</comment>
<dbReference type="RefSeq" id="WP_120954057.1">
    <property type="nucleotide sequence ID" value="NZ_RBIR01000004.1"/>
</dbReference>
<evidence type="ECO:0000256" key="5">
    <source>
        <dbReference type="ARBA" id="ARBA00008391"/>
    </source>
</evidence>
<dbReference type="GO" id="GO:0002055">
    <property type="term" value="F:adenine binding"/>
    <property type="evidence" value="ECO:0007669"/>
    <property type="project" value="TreeGrafter"/>
</dbReference>
<keyword evidence="9 11" id="KW-0808">Transferase</keyword>
<dbReference type="Proteomes" id="UP000276055">
    <property type="component" value="Unassembled WGS sequence"/>
</dbReference>
<dbReference type="SUPFAM" id="SSF53271">
    <property type="entry name" value="PRTase-like"/>
    <property type="match status" value="1"/>
</dbReference>
<dbReference type="NCBIfam" id="NF002636">
    <property type="entry name" value="PRK02304.1-5"/>
    <property type="match status" value="1"/>
</dbReference>
<evidence type="ECO:0000313" key="14">
    <source>
        <dbReference type="Proteomes" id="UP000276055"/>
    </source>
</evidence>
<evidence type="ECO:0000256" key="3">
    <source>
        <dbReference type="ARBA" id="ARBA00004496"/>
    </source>
</evidence>
<comment type="function">
    <text evidence="2 11">Catalyzes a salvage reaction resulting in the formation of AMP, that is energically less costly than de novo synthesis.</text>
</comment>
<dbReference type="EMBL" id="RBIR01000004">
    <property type="protein sequence ID" value="RKR19738.1"/>
    <property type="molecule type" value="Genomic_DNA"/>
</dbReference>
<dbReference type="UniPathway" id="UPA00588">
    <property type="reaction ID" value="UER00646"/>
</dbReference>
<evidence type="ECO:0000256" key="8">
    <source>
        <dbReference type="ARBA" id="ARBA00022676"/>
    </source>
</evidence>
<sequence length="185" mass="19065">MNQSEPNQTNSAQPVDQLISSLCATIPDYPKPGISFKDLTPVFADGAALAAVVNALVEPFKGQFDAVAGVEARGFLLAAAAAYATGTGVITVRKAGKLPRAVVSEDYALEYGTATLELHTTDLAPGSRVLILDDVLATGGTLGAAARLFERCGIDVAGVGVVMELDDLGGRAALASHNVRSLLRL</sequence>
<keyword evidence="10 11" id="KW-0660">Purine salvage</keyword>